<feature type="region of interest" description="Disordered" evidence="3">
    <location>
        <begin position="134"/>
        <end position="153"/>
    </location>
</feature>
<comment type="similarity">
    <text evidence="2">Belongs to the terpene synthase family.</text>
</comment>
<organism evidence="4 5">
    <name type="scientific">Streptomyces sanyensis</name>
    <dbReference type="NCBI Taxonomy" id="568869"/>
    <lineage>
        <taxon>Bacteria</taxon>
        <taxon>Bacillati</taxon>
        <taxon>Actinomycetota</taxon>
        <taxon>Actinomycetes</taxon>
        <taxon>Kitasatosporales</taxon>
        <taxon>Streptomycetaceae</taxon>
        <taxon>Streptomyces</taxon>
    </lineage>
</organism>
<dbReference type="Gene3D" id="1.10.600.10">
    <property type="entry name" value="Farnesyl Diphosphate Synthase"/>
    <property type="match status" value="1"/>
</dbReference>
<evidence type="ECO:0000313" key="5">
    <source>
        <dbReference type="Proteomes" id="UP001501147"/>
    </source>
</evidence>
<dbReference type="SFLD" id="SFLDS00005">
    <property type="entry name" value="Isoprenoid_Synthase_Type_I"/>
    <property type="match status" value="1"/>
</dbReference>
<dbReference type="PANTHER" id="PTHR35201:SF4">
    <property type="entry name" value="BETA-PINACENE SYNTHASE-RELATED"/>
    <property type="match status" value="1"/>
</dbReference>
<evidence type="ECO:0000256" key="2">
    <source>
        <dbReference type="RuleBase" id="RU366034"/>
    </source>
</evidence>
<dbReference type="InterPro" id="IPR008949">
    <property type="entry name" value="Isoprenoid_synthase_dom_sf"/>
</dbReference>
<keyword evidence="2" id="KW-0460">Magnesium</keyword>
<feature type="region of interest" description="Disordered" evidence="3">
    <location>
        <begin position="375"/>
        <end position="400"/>
    </location>
</feature>
<keyword evidence="2" id="KW-0479">Metal-binding</keyword>
<feature type="compositionally biased region" description="Basic and acidic residues" evidence="3">
    <location>
        <begin position="143"/>
        <end position="152"/>
    </location>
</feature>
<dbReference type="EC" id="4.2.3.-" evidence="2"/>
<evidence type="ECO:0000256" key="1">
    <source>
        <dbReference type="ARBA" id="ARBA00023239"/>
    </source>
</evidence>
<dbReference type="NCBIfam" id="NF041624">
    <property type="entry name" value="isoafr_syn"/>
    <property type="match status" value="1"/>
</dbReference>
<reference evidence="5" key="1">
    <citation type="journal article" date="2019" name="Int. J. Syst. Evol. Microbiol.">
        <title>The Global Catalogue of Microorganisms (GCM) 10K type strain sequencing project: providing services to taxonomists for standard genome sequencing and annotation.</title>
        <authorList>
            <consortium name="The Broad Institute Genomics Platform"/>
            <consortium name="The Broad Institute Genome Sequencing Center for Infectious Disease"/>
            <person name="Wu L."/>
            <person name="Ma J."/>
        </authorList>
    </citation>
    <scope>NUCLEOTIDE SEQUENCE [LARGE SCALE GENOMIC DNA]</scope>
    <source>
        <strain evidence="5">JCM 18324</strain>
    </source>
</reference>
<dbReference type="InterPro" id="IPR048128">
    <property type="entry name" value="Isoafr/prist_syn"/>
</dbReference>
<dbReference type="EMBL" id="BAABJV010000002">
    <property type="protein sequence ID" value="GAA4769482.1"/>
    <property type="molecule type" value="Genomic_DNA"/>
</dbReference>
<dbReference type="InterPro" id="IPR034686">
    <property type="entry name" value="Terpene_cyclase-like_2"/>
</dbReference>
<dbReference type="Proteomes" id="UP001501147">
    <property type="component" value="Unassembled WGS sequence"/>
</dbReference>
<feature type="compositionally biased region" description="Low complexity" evidence="3">
    <location>
        <begin position="380"/>
        <end position="389"/>
    </location>
</feature>
<accession>A0ABP9A0F7</accession>
<dbReference type="Pfam" id="PF19086">
    <property type="entry name" value="Terpene_syn_C_2"/>
    <property type="match status" value="1"/>
</dbReference>
<protein>
    <recommendedName>
        <fullName evidence="2">Terpene synthase</fullName>
        <ecNumber evidence="2">4.2.3.-</ecNumber>
    </recommendedName>
</protein>
<evidence type="ECO:0000256" key="3">
    <source>
        <dbReference type="SAM" id="MobiDB-lite"/>
    </source>
</evidence>
<dbReference type="PANTHER" id="PTHR35201">
    <property type="entry name" value="TERPENE SYNTHASE"/>
    <property type="match status" value="1"/>
</dbReference>
<feature type="region of interest" description="Disordered" evidence="3">
    <location>
        <begin position="1"/>
        <end position="30"/>
    </location>
</feature>
<sequence>MANAMDTESTAGIGGSGGTRGTRKALTDPTRRTAAVRIPFPARLSPHAERARRHTLVWLLETGMLDGDAATAEYDALRLERLMAYFYPDAKATDLELAADFNAWFFIFDDQFDGSLGLRPRAVERLVDLLGRTMDPAGPLPRPRPEPGREDTEPSLVRGFRDIWLRSTTGAPAAWRRRFRGHWLAYMAAHRDEALNRSATVLPGLDRFLEVRRHSIGVQPCLDFTERCGGYALPDALHGGSPLREMRRITSDVVIFVNDIVSLGKELAAGDVNNSVVILREELGCTLDEAVERIARRANTCCARFAELAAALPGTLAAAGAPAELRGHVEHYVEGMGHLMAGNLAWSLATSRYDEEGVAAVSGGRQRPWAHLVSERDGPAADGDAATAGGRAGAARRDGG</sequence>
<name>A0ABP9A0F7_9ACTN</name>
<comment type="caution">
    <text evidence="4">The sequence shown here is derived from an EMBL/GenBank/DDBJ whole genome shotgun (WGS) entry which is preliminary data.</text>
</comment>
<keyword evidence="5" id="KW-1185">Reference proteome</keyword>
<dbReference type="SFLD" id="SFLDG01020">
    <property type="entry name" value="Terpene_Cyclase_Like_2"/>
    <property type="match status" value="1"/>
</dbReference>
<keyword evidence="1 2" id="KW-0456">Lyase</keyword>
<proteinExistence type="inferred from homology"/>
<evidence type="ECO:0000313" key="4">
    <source>
        <dbReference type="EMBL" id="GAA4769482.1"/>
    </source>
</evidence>
<dbReference type="SUPFAM" id="SSF48576">
    <property type="entry name" value="Terpenoid synthases"/>
    <property type="match status" value="1"/>
</dbReference>
<comment type="cofactor">
    <cofactor evidence="2">
        <name>Mg(2+)</name>
        <dbReference type="ChEBI" id="CHEBI:18420"/>
    </cofactor>
</comment>
<gene>
    <name evidence="4" type="ORF">GCM10023329_15470</name>
</gene>